<protein>
    <recommendedName>
        <fullName evidence="3">Reverse transcriptase Ty1/copia-type domain-containing protein</fullName>
    </recommendedName>
</protein>
<evidence type="ECO:0000313" key="2">
    <source>
        <dbReference type="Proteomes" id="UP001516400"/>
    </source>
</evidence>
<organism evidence="1 2">
    <name type="scientific">Cryptolaemus montrouzieri</name>
    <dbReference type="NCBI Taxonomy" id="559131"/>
    <lineage>
        <taxon>Eukaryota</taxon>
        <taxon>Metazoa</taxon>
        <taxon>Ecdysozoa</taxon>
        <taxon>Arthropoda</taxon>
        <taxon>Hexapoda</taxon>
        <taxon>Insecta</taxon>
        <taxon>Pterygota</taxon>
        <taxon>Neoptera</taxon>
        <taxon>Endopterygota</taxon>
        <taxon>Coleoptera</taxon>
        <taxon>Polyphaga</taxon>
        <taxon>Cucujiformia</taxon>
        <taxon>Coccinelloidea</taxon>
        <taxon>Coccinellidae</taxon>
        <taxon>Scymninae</taxon>
        <taxon>Scymnini</taxon>
        <taxon>Cryptolaemus</taxon>
    </lineage>
</organism>
<dbReference type="Proteomes" id="UP001516400">
    <property type="component" value="Unassembled WGS sequence"/>
</dbReference>
<name>A0ABD2N3L7_9CUCU</name>
<accession>A0ABD2N3L7</accession>
<keyword evidence="2" id="KW-1185">Reference proteome</keyword>
<reference evidence="1 2" key="1">
    <citation type="journal article" date="2021" name="BMC Biol.">
        <title>Horizontally acquired antibacterial genes associated with adaptive radiation of ladybird beetles.</title>
        <authorList>
            <person name="Li H.S."/>
            <person name="Tang X.F."/>
            <person name="Huang Y.H."/>
            <person name="Xu Z.Y."/>
            <person name="Chen M.L."/>
            <person name="Du X.Y."/>
            <person name="Qiu B.Y."/>
            <person name="Chen P.T."/>
            <person name="Zhang W."/>
            <person name="Slipinski A."/>
            <person name="Escalona H.E."/>
            <person name="Waterhouse R.M."/>
            <person name="Zwick A."/>
            <person name="Pang H."/>
        </authorList>
    </citation>
    <scope>NUCLEOTIDE SEQUENCE [LARGE SCALE GENOMIC DNA]</scope>
    <source>
        <strain evidence="1">SYSU2018</strain>
    </source>
</reference>
<comment type="caution">
    <text evidence="1">The sequence shown here is derived from an EMBL/GenBank/DDBJ whole genome shotgun (WGS) entry which is preliminary data.</text>
</comment>
<dbReference type="EMBL" id="JABFTP020000062">
    <property type="protein sequence ID" value="KAL3273188.1"/>
    <property type="molecule type" value="Genomic_DNA"/>
</dbReference>
<dbReference type="AlphaFoldDB" id="A0ABD2N3L7"/>
<proteinExistence type="predicted"/>
<evidence type="ECO:0000313" key="1">
    <source>
        <dbReference type="EMBL" id="KAL3273188.1"/>
    </source>
</evidence>
<sequence>MQYDLKTAFLYGHLQEEIYTSRRSQMPIKHGMQAHKIFKFVVVVALSALKELFDVTLSEVNNYVGLEITKQNDSTLFLTLLNYIKQIVKRFVLEQANSVSTPEDPQTNLTAETGIFLAEGEVMST</sequence>
<gene>
    <name evidence="1" type="ORF">HHI36_014642</name>
</gene>
<evidence type="ECO:0008006" key="3">
    <source>
        <dbReference type="Google" id="ProtNLM"/>
    </source>
</evidence>